<evidence type="ECO:0000313" key="2">
    <source>
        <dbReference type="Proteomes" id="UP000828922"/>
    </source>
</evidence>
<proteinExistence type="predicted"/>
<sequence>MAGVGGGSKYLTGFKDADKDVLVKIVKLSQGRKTKGRKGDWKQYVAGVNRKRGGSDNDPAKHPVDVLASFVQTFTKPEDIDMVKRARKWARRTENLKLLGNTQPGPKSPEQELVGLTQAHPLFQQLYNFPSYHEGWKISKRAKEGSNPERLVSLGCEVVECAGRHTEVVRICAVNRDCKVLINQLVLPATNIGDCITSITEVKAKDLEQVAVTQAAAQKLVKKLLTPGTILVGHSLNHALATLKIDHKQVIDTALLFNNSASRTLPTLITLCKAVWKTGFQKEGLNSCMDDAILPMRLVLYRLQHGASSCVVPCLDKGYSCNGLLPLPQMIAMNTEERSRSFPSLVSTQTAVTGAVILGSKPWISSKETNEDNGKAVMDSSKYLTGFKETDMDVLIMIVRTALAQQIKGQMGGWLEFVSSVNAKSGGSETDPASHRFDVLAAFVKTFTNDEDIQTVKRIRKWAHRHKLEELLNATQPWPKTPEQELVELTQAHIRFPCSYTFPSYQKILIDELVLPNKKVVDYLTHITGVKAEDLEGVSLTQEAVQRMVKKILSPGTILVGHSLDHDLSVLKIDHQRVIDTAFIFQPRTWPLTHLPSLVNLCKAVLRYDFREEGKPHNCLDDAIVPMRLVLHRLEHGLEEYDITQSKRVKKDSVSKLFLHKLPNFLTVTDLQTLFTAEFPCEIQEITVKSQHKTGSTYAVFRSREEADSAFEQLQGLHAVDSFGFPQKTVALTVRTLDNSTKRAEIQVRKMVNFTTPIVKLQNRDFGDASLMNSMIDTSRKRLLPGNEDESRVAKRGKFEELPGAVNYGALSLPTGVHMLQGGGFAGFQSFGGVPNTVVPTGILPTGYQVLCPCGHFQELHCAKLELAKAHVELQLRNIEVNRLQQLVTALSHREHLS</sequence>
<comment type="caution">
    <text evidence="1">The sequence shown here is derived from an EMBL/GenBank/DDBJ whole genome shotgun (WGS) entry which is preliminary data.</text>
</comment>
<name>A0ACB8HMW2_9BRYO</name>
<organism evidence="1 2">
    <name type="scientific">Sphagnum magellanicum</name>
    <dbReference type="NCBI Taxonomy" id="128215"/>
    <lineage>
        <taxon>Eukaryota</taxon>
        <taxon>Viridiplantae</taxon>
        <taxon>Streptophyta</taxon>
        <taxon>Embryophyta</taxon>
        <taxon>Bryophyta</taxon>
        <taxon>Sphagnophytina</taxon>
        <taxon>Sphagnopsida</taxon>
        <taxon>Sphagnales</taxon>
        <taxon>Sphagnaceae</taxon>
        <taxon>Sphagnum</taxon>
    </lineage>
</organism>
<dbReference type="EMBL" id="CM038913">
    <property type="protein sequence ID" value="KAH9557560.1"/>
    <property type="molecule type" value="Genomic_DNA"/>
</dbReference>
<keyword evidence="2" id="KW-1185">Reference proteome</keyword>
<evidence type="ECO:0000313" key="1">
    <source>
        <dbReference type="EMBL" id="KAH9557560.1"/>
    </source>
</evidence>
<gene>
    <name evidence="1" type="ORF">CY35_07G089800</name>
</gene>
<dbReference type="Proteomes" id="UP000828922">
    <property type="component" value="Linkage Group LG07"/>
</dbReference>
<accession>A0ACB8HMW2</accession>
<reference evidence="2" key="1">
    <citation type="journal article" date="2022" name="New Phytol.">
        <title>Phylogenomic structure and speciation in an emerging model: the Sphagnum magellanicum complex (Bryophyta).</title>
        <authorList>
            <person name="Shaw A.J."/>
            <person name="Piatkowski B."/>
            <person name="Duffy A.M."/>
            <person name="Aguero B."/>
            <person name="Imwattana K."/>
            <person name="Nieto-Lugilde M."/>
            <person name="Healey A."/>
            <person name="Weston D.J."/>
            <person name="Patel M.N."/>
            <person name="Schmutz J."/>
            <person name="Grimwood J."/>
            <person name="Yavitt J.B."/>
            <person name="Hassel K."/>
            <person name="Stenoien H.K."/>
            <person name="Flatberg K.I."/>
            <person name="Bickford C.P."/>
            <person name="Hicks K.A."/>
        </authorList>
    </citation>
    <scope>NUCLEOTIDE SEQUENCE [LARGE SCALE GENOMIC DNA]</scope>
</reference>
<protein>
    <submittedName>
        <fullName evidence="1">Uncharacterized protein</fullName>
    </submittedName>
</protein>